<evidence type="ECO:0000256" key="1">
    <source>
        <dbReference type="SAM" id="MobiDB-lite"/>
    </source>
</evidence>
<keyword evidence="2" id="KW-0614">Plasmid</keyword>
<sequence length="181" mass="20639">MELDFSKIDILGSPQKPASEPKEVNHSKPLKTAKKPAEGKIEPQAQALQRKADNRQKQIEDSARVLKEYQKNKRLTNELVTEITKGVQQGADIYDLFLKAVEALAYATNDKALHKRIRDNLKAIYGIGLKEPRALELEKEDTQKRLERLLQALNNTDRVEDKERLKKAITAHQKHLKALQA</sequence>
<dbReference type="RefSeq" id="WP_011161219.1">
    <property type="nucleotide sequence ID" value="NC_005322.1"/>
</dbReference>
<evidence type="ECO:0000313" key="2">
    <source>
        <dbReference type="EMBL" id="AAQ84063.1"/>
    </source>
</evidence>
<organism evidence="2">
    <name type="scientific">Streptococcus thermophilus</name>
    <dbReference type="NCBI Taxonomy" id="1308"/>
    <lineage>
        <taxon>Bacteria</taxon>
        <taxon>Bacillati</taxon>
        <taxon>Bacillota</taxon>
        <taxon>Bacilli</taxon>
        <taxon>Lactobacillales</taxon>
        <taxon>Streptococcaceae</taxon>
        <taxon>Streptococcus</taxon>
    </lineage>
</organism>
<reference evidence="2" key="1">
    <citation type="journal article" date="2004" name="Plasmid">
        <title>Characterization of a theta-replicating plasmid from Streptococcus thermophilus.</title>
        <authorList>
            <person name="Turgeon N."/>
            <person name="Frenette M."/>
            <person name="Moineau S."/>
        </authorList>
    </citation>
    <scope>NUCLEOTIDE SEQUENCE</scope>
    <source>
        <plasmid evidence="2">pSMQ308</plasmid>
    </source>
</reference>
<accession>Q6W4X7</accession>
<dbReference type="EMBL" id="AY312234">
    <property type="protein sequence ID" value="AAQ84063.1"/>
    <property type="molecule type" value="Genomic_DNA"/>
</dbReference>
<protein>
    <submittedName>
        <fullName evidence="2">Uncharacterized protein</fullName>
    </submittedName>
</protein>
<feature type="region of interest" description="Disordered" evidence="1">
    <location>
        <begin position="1"/>
        <end position="59"/>
    </location>
</feature>
<proteinExistence type="predicted"/>
<feature type="compositionally biased region" description="Basic and acidic residues" evidence="1">
    <location>
        <begin position="50"/>
        <end position="59"/>
    </location>
</feature>
<name>Q6W4X7_STRTR</name>
<geneLocation type="plasmid" evidence="2">
    <name>pSMQ308</name>
</geneLocation>
<dbReference type="AlphaFoldDB" id="Q6W4X7"/>